<dbReference type="AlphaFoldDB" id="A0A4V5PDD0"/>
<gene>
    <name evidence="1" type="ORF">FBD94_14730</name>
</gene>
<evidence type="ECO:0000313" key="1">
    <source>
        <dbReference type="EMBL" id="TKC60166.1"/>
    </source>
</evidence>
<proteinExistence type="predicted"/>
<evidence type="ECO:0000313" key="2">
    <source>
        <dbReference type="Proteomes" id="UP000309594"/>
    </source>
</evidence>
<dbReference type="RefSeq" id="WP_136880731.1">
    <property type="nucleotide sequence ID" value="NZ_SWDX01000005.1"/>
</dbReference>
<accession>A0A4V5PDD0</accession>
<dbReference type="EMBL" id="SWDX01000005">
    <property type="protein sequence ID" value="TKC60166.1"/>
    <property type="molecule type" value="Genomic_DNA"/>
</dbReference>
<organism evidence="1 2">
    <name type="scientific">Pedobacter hiemivivus</name>
    <dbReference type="NCBI Taxonomy" id="2530454"/>
    <lineage>
        <taxon>Bacteria</taxon>
        <taxon>Pseudomonadati</taxon>
        <taxon>Bacteroidota</taxon>
        <taxon>Sphingobacteriia</taxon>
        <taxon>Sphingobacteriales</taxon>
        <taxon>Sphingobacteriaceae</taxon>
        <taxon>Pedobacter</taxon>
    </lineage>
</organism>
<protein>
    <submittedName>
        <fullName evidence="1">Uncharacterized protein</fullName>
    </submittedName>
</protein>
<sequence>MAKFVVYLFVICHFTKMTGNSNDTNIKETFIDWNKATISSLSSCIKLPNPEGAIYRNRLESFKALVGIVDQNEVNLHSIRYQFLKEISLK</sequence>
<name>A0A4V5PDD0_9SPHI</name>
<comment type="caution">
    <text evidence="1">The sequence shown here is derived from an EMBL/GenBank/DDBJ whole genome shotgun (WGS) entry which is preliminary data.</text>
</comment>
<dbReference type="Proteomes" id="UP000309594">
    <property type="component" value="Unassembled WGS sequence"/>
</dbReference>
<reference evidence="1 2" key="1">
    <citation type="submission" date="2019-04" db="EMBL/GenBank/DDBJ databases">
        <title>Pedobacter sp. RP-1-16 sp. nov., isolated from Arctic soil.</title>
        <authorList>
            <person name="Dahal R.H."/>
            <person name="Kim D.-U."/>
        </authorList>
    </citation>
    <scope>NUCLEOTIDE SEQUENCE [LARGE SCALE GENOMIC DNA]</scope>
    <source>
        <strain evidence="1 2">RP-1-16</strain>
    </source>
</reference>